<sequence length="106" mass="12616">GWLLVDEYYIGGNARESMSTLGRELEKQSFQYRKMQLEVVIITPMSRLIDWTARLIPTERISCEYEAKTGRVTLSIRKRGRKGTREVSYDSLPYRRYYWTNERINA</sequence>
<comment type="caution">
    <text evidence="1">The sequence shown here is derived from an EMBL/GenBank/DDBJ whole genome shotgun (WGS) entry which is preliminary data.</text>
</comment>
<organism evidence="1">
    <name type="scientific">marine sediment metagenome</name>
    <dbReference type="NCBI Taxonomy" id="412755"/>
    <lineage>
        <taxon>unclassified sequences</taxon>
        <taxon>metagenomes</taxon>
        <taxon>ecological metagenomes</taxon>
    </lineage>
</organism>
<accession>A0A0F9JIM1</accession>
<feature type="non-terminal residue" evidence="1">
    <location>
        <position position="1"/>
    </location>
</feature>
<evidence type="ECO:0000313" key="1">
    <source>
        <dbReference type="EMBL" id="KKL98812.1"/>
    </source>
</evidence>
<dbReference type="EMBL" id="LAZR01017825">
    <property type="protein sequence ID" value="KKL98812.1"/>
    <property type="molecule type" value="Genomic_DNA"/>
</dbReference>
<dbReference type="AlphaFoldDB" id="A0A0F9JIM1"/>
<reference evidence="1" key="1">
    <citation type="journal article" date="2015" name="Nature">
        <title>Complex archaea that bridge the gap between prokaryotes and eukaryotes.</title>
        <authorList>
            <person name="Spang A."/>
            <person name="Saw J.H."/>
            <person name="Jorgensen S.L."/>
            <person name="Zaremba-Niedzwiedzka K."/>
            <person name="Martijn J."/>
            <person name="Lind A.E."/>
            <person name="van Eijk R."/>
            <person name="Schleper C."/>
            <person name="Guy L."/>
            <person name="Ettema T.J."/>
        </authorList>
    </citation>
    <scope>NUCLEOTIDE SEQUENCE</scope>
</reference>
<name>A0A0F9JIM1_9ZZZZ</name>
<gene>
    <name evidence="1" type="ORF">LCGC14_1820610</name>
</gene>
<proteinExistence type="predicted"/>
<protein>
    <submittedName>
        <fullName evidence="1">Uncharacterized protein</fullName>
    </submittedName>
</protein>